<protein>
    <submittedName>
        <fullName evidence="1">Uncharacterized protein</fullName>
    </submittedName>
</protein>
<proteinExistence type="predicted"/>
<dbReference type="EMBL" id="JAHUTJ010012869">
    <property type="protein sequence ID" value="MED6269190.1"/>
    <property type="molecule type" value="Genomic_DNA"/>
</dbReference>
<dbReference type="Proteomes" id="UP001352852">
    <property type="component" value="Unassembled WGS sequence"/>
</dbReference>
<name>A0ABU7D4Y5_9TELE</name>
<keyword evidence="2" id="KW-1185">Reference proteome</keyword>
<reference evidence="1 2" key="1">
    <citation type="submission" date="2021-06" db="EMBL/GenBank/DDBJ databases">
        <authorList>
            <person name="Palmer J.M."/>
        </authorList>
    </citation>
    <scope>NUCLEOTIDE SEQUENCE [LARGE SCALE GENOMIC DNA]</scope>
    <source>
        <strain evidence="1 2">CL_MEX2019</strain>
        <tissue evidence="1">Muscle</tissue>
    </source>
</reference>
<organism evidence="1 2">
    <name type="scientific">Characodon lateralis</name>
    <dbReference type="NCBI Taxonomy" id="208331"/>
    <lineage>
        <taxon>Eukaryota</taxon>
        <taxon>Metazoa</taxon>
        <taxon>Chordata</taxon>
        <taxon>Craniata</taxon>
        <taxon>Vertebrata</taxon>
        <taxon>Euteleostomi</taxon>
        <taxon>Actinopterygii</taxon>
        <taxon>Neopterygii</taxon>
        <taxon>Teleostei</taxon>
        <taxon>Neoteleostei</taxon>
        <taxon>Acanthomorphata</taxon>
        <taxon>Ovalentaria</taxon>
        <taxon>Atherinomorphae</taxon>
        <taxon>Cyprinodontiformes</taxon>
        <taxon>Goodeidae</taxon>
        <taxon>Characodon</taxon>
    </lineage>
</organism>
<evidence type="ECO:0000313" key="1">
    <source>
        <dbReference type="EMBL" id="MED6269190.1"/>
    </source>
</evidence>
<comment type="caution">
    <text evidence="1">The sequence shown here is derived from an EMBL/GenBank/DDBJ whole genome shotgun (WGS) entry which is preliminary data.</text>
</comment>
<evidence type="ECO:0000313" key="2">
    <source>
        <dbReference type="Proteomes" id="UP001352852"/>
    </source>
</evidence>
<gene>
    <name evidence="1" type="ORF">CHARACLAT_030658</name>
</gene>
<accession>A0ABU7D4Y5</accession>
<sequence length="99" mass="11206">MSLKGSKCAEKGACTTKKGKTHQYGVESKICYFKLLQERIGFIDLRKHTSKQILLHQNKSPALGMIQRSHVPKSEVRSCRTSISFHQNVICYSEKSCFG</sequence>